<proteinExistence type="predicted"/>
<dbReference type="STRING" id="1817813.A2008_11170"/>
<keyword evidence="2" id="KW-1133">Transmembrane helix</keyword>
<gene>
    <name evidence="3" type="ORF">A2008_11170</name>
</gene>
<protein>
    <submittedName>
        <fullName evidence="3">Uncharacterized protein</fullName>
    </submittedName>
</protein>
<keyword evidence="2" id="KW-0812">Transmembrane</keyword>
<evidence type="ECO:0000313" key="4">
    <source>
        <dbReference type="Proteomes" id="UP000178735"/>
    </source>
</evidence>
<evidence type="ECO:0000256" key="2">
    <source>
        <dbReference type="SAM" id="Phobius"/>
    </source>
</evidence>
<feature type="region of interest" description="Disordered" evidence="1">
    <location>
        <begin position="412"/>
        <end position="431"/>
    </location>
</feature>
<organism evidence="3 4">
    <name type="scientific">Candidatus Wallbacteria bacterium GWC2_49_35</name>
    <dbReference type="NCBI Taxonomy" id="1817813"/>
    <lineage>
        <taxon>Bacteria</taxon>
        <taxon>Candidatus Walliibacteriota</taxon>
    </lineage>
</organism>
<dbReference type="Proteomes" id="UP000178735">
    <property type="component" value="Unassembled WGS sequence"/>
</dbReference>
<dbReference type="Gene3D" id="1.25.40.10">
    <property type="entry name" value="Tetratricopeptide repeat domain"/>
    <property type="match status" value="1"/>
</dbReference>
<evidence type="ECO:0000256" key="1">
    <source>
        <dbReference type="SAM" id="MobiDB-lite"/>
    </source>
</evidence>
<keyword evidence="2" id="KW-0472">Membrane</keyword>
<dbReference type="InterPro" id="IPR019734">
    <property type="entry name" value="TPR_rpt"/>
</dbReference>
<dbReference type="EMBL" id="MGFH01000005">
    <property type="protein sequence ID" value="OGM08705.1"/>
    <property type="molecule type" value="Genomic_DNA"/>
</dbReference>
<dbReference type="AlphaFoldDB" id="A0A1F7X317"/>
<dbReference type="SMART" id="SM00028">
    <property type="entry name" value="TPR"/>
    <property type="match status" value="2"/>
</dbReference>
<reference evidence="3 4" key="1">
    <citation type="journal article" date="2016" name="Nat. Commun.">
        <title>Thousands of microbial genomes shed light on interconnected biogeochemical processes in an aquifer system.</title>
        <authorList>
            <person name="Anantharaman K."/>
            <person name="Brown C.T."/>
            <person name="Hug L.A."/>
            <person name="Sharon I."/>
            <person name="Castelle C.J."/>
            <person name="Probst A.J."/>
            <person name="Thomas B.C."/>
            <person name="Singh A."/>
            <person name="Wilkins M.J."/>
            <person name="Karaoz U."/>
            <person name="Brodie E.L."/>
            <person name="Williams K.H."/>
            <person name="Hubbard S.S."/>
            <person name="Banfield J.F."/>
        </authorList>
    </citation>
    <scope>NUCLEOTIDE SEQUENCE [LARGE SCALE GENOMIC DNA]</scope>
</reference>
<dbReference type="SUPFAM" id="SSF48452">
    <property type="entry name" value="TPR-like"/>
    <property type="match status" value="1"/>
</dbReference>
<evidence type="ECO:0000313" key="3">
    <source>
        <dbReference type="EMBL" id="OGM08705.1"/>
    </source>
</evidence>
<name>A0A1F7X317_9BACT</name>
<comment type="caution">
    <text evidence="3">The sequence shown here is derived from an EMBL/GenBank/DDBJ whole genome shotgun (WGS) entry which is preliminary data.</text>
</comment>
<feature type="transmembrane region" description="Helical" evidence="2">
    <location>
        <begin position="51"/>
        <end position="71"/>
    </location>
</feature>
<sequence length="431" mass="48106">MPVYFKNNLEVRSWIGESMDFLTIYKNARPSGVERLECPERGRAFSAAGKNLFFLLYSIFLIFLAAGESIATPPVPKIPDWFEASAAFDSPLEIGAISNVSCSLKPLLFAITGRIEFELTDAAAPLAPLTPIHFSLKKGETASYKVPLHFVKEAHSKPITVNFYFDFPRKEMLAHIETMKSDPEEKEALVQRIKAAADIYQISRKLDFIITANESFTDFTGGVYDKYLENGFLIKSREINAGGVEATLAEIKRYEEFIATVRGAPELKTYLSTQMDLVSGEDRYLNYIYDAAYHYYSSGDPARAAEFFGRLLDGAVNAALNVDTAEVFIDASMNRAVMLYDAAKKKEALDSFNKIRDLCEKRSDARLRYAYYNLANYFRLEANPAAAAANYRKALAVKPGFTACTSELKKIEGVPREASDGETGPENGKHE</sequence>
<accession>A0A1F7X317</accession>
<dbReference type="InterPro" id="IPR011990">
    <property type="entry name" value="TPR-like_helical_dom_sf"/>
</dbReference>